<organism evidence="2 3">
    <name type="scientific">Blyttiomyces helicus</name>
    <dbReference type="NCBI Taxonomy" id="388810"/>
    <lineage>
        <taxon>Eukaryota</taxon>
        <taxon>Fungi</taxon>
        <taxon>Fungi incertae sedis</taxon>
        <taxon>Chytridiomycota</taxon>
        <taxon>Chytridiomycota incertae sedis</taxon>
        <taxon>Chytridiomycetes</taxon>
        <taxon>Chytridiomycetes incertae sedis</taxon>
        <taxon>Blyttiomyces</taxon>
    </lineage>
</organism>
<reference evidence="3" key="1">
    <citation type="journal article" date="2018" name="Nat. Microbiol.">
        <title>Leveraging single-cell genomics to expand the fungal tree of life.</title>
        <authorList>
            <person name="Ahrendt S.R."/>
            <person name="Quandt C.A."/>
            <person name="Ciobanu D."/>
            <person name="Clum A."/>
            <person name="Salamov A."/>
            <person name="Andreopoulos B."/>
            <person name="Cheng J.F."/>
            <person name="Woyke T."/>
            <person name="Pelin A."/>
            <person name="Henrissat B."/>
            <person name="Reynolds N.K."/>
            <person name="Benny G.L."/>
            <person name="Smith M.E."/>
            <person name="James T.Y."/>
            <person name="Grigoriev I.V."/>
        </authorList>
    </citation>
    <scope>NUCLEOTIDE SEQUENCE [LARGE SCALE GENOMIC DNA]</scope>
</reference>
<dbReference type="SUPFAM" id="SSF51735">
    <property type="entry name" value="NAD(P)-binding Rossmann-fold domains"/>
    <property type="match status" value="1"/>
</dbReference>
<dbReference type="InterPro" id="IPR052585">
    <property type="entry name" value="Lipid_raft_assoc_Zn_ADH"/>
</dbReference>
<dbReference type="Gene3D" id="3.90.180.10">
    <property type="entry name" value="Medium-chain alcohol dehydrogenases, catalytic domain"/>
    <property type="match status" value="1"/>
</dbReference>
<dbReference type="InterPro" id="IPR011032">
    <property type="entry name" value="GroES-like_sf"/>
</dbReference>
<dbReference type="EMBL" id="KZ997287">
    <property type="protein sequence ID" value="RKO87621.1"/>
    <property type="molecule type" value="Genomic_DNA"/>
</dbReference>
<proteinExistence type="predicted"/>
<gene>
    <name evidence="2" type="ORF">BDK51DRAFT_17966</name>
</gene>
<dbReference type="PANTHER" id="PTHR43482">
    <property type="entry name" value="PROTEIN AST1-RELATED"/>
    <property type="match status" value="1"/>
</dbReference>
<evidence type="ECO:0000313" key="3">
    <source>
        <dbReference type="Proteomes" id="UP000269721"/>
    </source>
</evidence>
<feature type="domain" description="Alcohol dehydrogenase-like N-terminal" evidence="1">
    <location>
        <begin position="36"/>
        <end position="123"/>
    </location>
</feature>
<keyword evidence="3" id="KW-1185">Reference proteome</keyword>
<dbReference type="AlphaFoldDB" id="A0A4P9W5D7"/>
<dbReference type="InterPro" id="IPR013154">
    <property type="entry name" value="ADH-like_N"/>
</dbReference>
<accession>A0A4P9W5D7</accession>
<dbReference type="OrthoDB" id="201656at2759"/>
<dbReference type="InterPro" id="IPR036291">
    <property type="entry name" value="NAD(P)-bd_dom_sf"/>
</dbReference>
<evidence type="ECO:0000259" key="1">
    <source>
        <dbReference type="Pfam" id="PF08240"/>
    </source>
</evidence>
<evidence type="ECO:0000313" key="2">
    <source>
        <dbReference type="EMBL" id="RKO87621.1"/>
    </source>
</evidence>
<protein>
    <submittedName>
        <fullName evidence="2">Chaperonin 10-like protein</fullName>
    </submittedName>
</protein>
<sequence length="203" mass="20940">MSVHETMRAWVVTARGAPKSAAKTAERQRGANYLAAGEVLIKVQRTALNPVGYKIAAVLPGLARTLPAIAEFDLAGVVVDPNGSEFAVGDEVCGMVDIVAHVRGGRGAIAEYAVKETNLIRKPKPLTLEQAGGLTLIGLTAYESLITSGKPAASERVFINGGSSSVGIVGIQIAKAVGAYVVASCSGKNIDFVEGLGADQVRP</sequence>
<dbReference type="SUPFAM" id="SSF50129">
    <property type="entry name" value="GroES-like"/>
    <property type="match status" value="1"/>
</dbReference>
<name>A0A4P9W5D7_9FUNG</name>
<dbReference type="CDD" id="cd08267">
    <property type="entry name" value="MDR1"/>
    <property type="match status" value="1"/>
</dbReference>
<dbReference type="Proteomes" id="UP000269721">
    <property type="component" value="Unassembled WGS sequence"/>
</dbReference>
<dbReference type="PANTHER" id="PTHR43482:SF1">
    <property type="entry name" value="PROTEIN AST1-RELATED"/>
    <property type="match status" value="1"/>
</dbReference>
<dbReference type="Pfam" id="PF08240">
    <property type="entry name" value="ADH_N"/>
    <property type="match status" value="1"/>
</dbReference>
<dbReference type="Gene3D" id="3.40.50.720">
    <property type="entry name" value="NAD(P)-binding Rossmann-like Domain"/>
    <property type="match status" value="1"/>
</dbReference>